<evidence type="ECO:0000256" key="7">
    <source>
        <dbReference type="ARBA" id="ARBA00023004"/>
    </source>
</evidence>
<name>A0AA43UDF9_9LACT</name>
<dbReference type="Pfam" id="PF00005">
    <property type="entry name" value="ABC_tran"/>
    <property type="match status" value="1"/>
</dbReference>
<evidence type="ECO:0000313" key="11">
    <source>
        <dbReference type="EMBL" id="MDO5457903.1"/>
    </source>
</evidence>
<dbReference type="InterPro" id="IPR003593">
    <property type="entry name" value="AAA+_ATPase"/>
</dbReference>
<gene>
    <name evidence="11" type="ORF">Q4F26_06095</name>
</gene>
<evidence type="ECO:0000256" key="5">
    <source>
        <dbReference type="ARBA" id="ARBA00022741"/>
    </source>
</evidence>
<evidence type="ECO:0000313" key="12">
    <source>
        <dbReference type="Proteomes" id="UP001171751"/>
    </source>
</evidence>
<accession>A0AA43UDF9</accession>
<feature type="domain" description="ABC transporter" evidence="10">
    <location>
        <begin position="2"/>
        <end position="236"/>
    </location>
</feature>
<dbReference type="GO" id="GO:0005886">
    <property type="term" value="C:plasma membrane"/>
    <property type="evidence" value="ECO:0007669"/>
    <property type="project" value="UniProtKB-SubCell"/>
</dbReference>
<keyword evidence="12" id="KW-1185">Reference proteome</keyword>
<dbReference type="PROSITE" id="PS00211">
    <property type="entry name" value="ABC_TRANSPORTER_1"/>
    <property type="match status" value="1"/>
</dbReference>
<dbReference type="GO" id="GO:0005524">
    <property type="term" value="F:ATP binding"/>
    <property type="evidence" value="ECO:0007669"/>
    <property type="project" value="UniProtKB-KW"/>
</dbReference>
<dbReference type="Gene3D" id="3.40.50.300">
    <property type="entry name" value="P-loop containing nucleotide triphosphate hydrolases"/>
    <property type="match status" value="1"/>
</dbReference>
<evidence type="ECO:0000256" key="3">
    <source>
        <dbReference type="ARBA" id="ARBA00022475"/>
    </source>
</evidence>
<dbReference type="InterPro" id="IPR017871">
    <property type="entry name" value="ABC_transporter-like_CS"/>
</dbReference>
<dbReference type="PANTHER" id="PTHR42771">
    <property type="entry name" value="IRON(3+)-HYDROXAMATE IMPORT ATP-BINDING PROTEIN FHUC"/>
    <property type="match status" value="1"/>
</dbReference>
<keyword evidence="5" id="KW-0547">Nucleotide-binding</keyword>
<keyword evidence="8" id="KW-0406">Ion transport</keyword>
<dbReference type="InterPro" id="IPR051535">
    <property type="entry name" value="Siderophore_ABC-ATPase"/>
</dbReference>
<dbReference type="SMART" id="SM00382">
    <property type="entry name" value="AAA"/>
    <property type="match status" value="1"/>
</dbReference>
<dbReference type="FunFam" id="3.40.50.300:FF:000134">
    <property type="entry name" value="Iron-enterobactin ABC transporter ATP-binding protein"/>
    <property type="match status" value="1"/>
</dbReference>
<keyword evidence="3" id="KW-1003">Cell membrane</keyword>
<evidence type="ECO:0000256" key="8">
    <source>
        <dbReference type="ARBA" id="ARBA00023065"/>
    </source>
</evidence>
<keyword evidence="2" id="KW-0813">Transport</keyword>
<dbReference type="InterPro" id="IPR003439">
    <property type="entry name" value="ABC_transporter-like_ATP-bd"/>
</dbReference>
<evidence type="ECO:0000256" key="2">
    <source>
        <dbReference type="ARBA" id="ARBA00022448"/>
    </source>
</evidence>
<dbReference type="GO" id="GO:0016887">
    <property type="term" value="F:ATP hydrolysis activity"/>
    <property type="evidence" value="ECO:0007669"/>
    <property type="project" value="InterPro"/>
</dbReference>
<protein>
    <submittedName>
        <fullName evidence="11">ATP-binding cassette domain-containing protein</fullName>
    </submittedName>
</protein>
<dbReference type="EMBL" id="JAUNQW010000032">
    <property type="protein sequence ID" value="MDO5457903.1"/>
    <property type="molecule type" value="Genomic_DNA"/>
</dbReference>
<dbReference type="InterPro" id="IPR027417">
    <property type="entry name" value="P-loop_NTPase"/>
</dbReference>
<comment type="caution">
    <text evidence="11">The sequence shown here is derived from an EMBL/GenBank/DDBJ whole genome shotgun (WGS) entry which is preliminary data.</text>
</comment>
<evidence type="ECO:0000256" key="1">
    <source>
        <dbReference type="ARBA" id="ARBA00004202"/>
    </source>
</evidence>
<dbReference type="Proteomes" id="UP001171751">
    <property type="component" value="Unassembled WGS sequence"/>
</dbReference>
<keyword evidence="7" id="KW-0408">Iron</keyword>
<sequence>MIEVKNLNKNFKSKKIIQDLSLTIQENQLTSLIGPNGAGKSTLLNMIGRLCPYDSGQILIDGIEVEGWESTELAKKLSIMKQSNPLGLQISVRELMAFGRFPHSKGRLTKQDQEIIDESLDYLSLSDLQDKKITELSGGQLQRAFIGMVICQDTKYILLDEPLNNLDINHSIGIMNLLRRLVDEKGKTVVVVMHDINYASQFSDRIIAMKDGKLFANDDANDVFQKDIVDDLFDIDVEIIEYNLRKYCIYYGNDCEECLNNTEDVKTFHQATN</sequence>
<evidence type="ECO:0000259" key="10">
    <source>
        <dbReference type="PROSITE" id="PS50893"/>
    </source>
</evidence>
<evidence type="ECO:0000256" key="4">
    <source>
        <dbReference type="ARBA" id="ARBA00022496"/>
    </source>
</evidence>
<dbReference type="PROSITE" id="PS50893">
    <property type="entry name" value="ABC_TRANSPORTER_2"/>
    <property type="match status" value="1"/>
</dbReference>
<evidence type="ECO:0000256" key="9">
    <source>
        <dbReference type="ARBA" id="ARBA00023136"/>
    </source>
</evidence>
<evidence type="ECO:0000256" key="6">
    <source>
        <dbReference type="ARBA" id="ARBA00022840"/>
    </source>
</evidence>
<dbReference type="CDD" id="cd03214">
    <property type="entry name" value="ABC_Iron-Siderophores_B12_Hemin"/>
    <property type="match status" value="1"/>
</dbReference>
<keyword evidence="4" id="KW-0410">Iron transport</keyword>
<dbReference type="AlphaFoldDB" id="A0AA43UDF9"/>
<keyword evidence="6 11" id="KW-0067">ATP-binding</keyword>
<proteinExistence type="predicted"/>
<keyword evidence="9" id="KW-0472">Membrane</keyword>
<dbReference type="SUPFAM" id="SSF52540">
    <property type="entry name" value="P-loop containing nucleoside triphosphate hydrolases"/>
    <property type="match status" value="1"/>
</dbReference>
<dbReference type="PANTHER" id="PTHR42771:SF3">
    <property type="entry name" value="PETROBACTIN IMPORT ATP-BINDING PROTEIN YCLP"/>
    <property type="match status" value="1"/>
</dbReference>
<comment type="subcellular location">
    <subcellularLocation>
        <location evidence="1">Cell membrane</location>
        <topology evidence="1">Peripheral membrane protein</topology>
    </subcellularLocation>
</comment>
<dbReference type="GO" id="GO:0006826">
    <property type="term" value="P:iron ion transport"/>
    <property type="evidence" value="ECO:0007669"/>
    <property type="project" value="UniProtKB-KW"/>
</dbReference>
<organism evidence="11 12">
    <name type="scientific">Atopococcus tabaci</name>
    <dbReference type="NCBI Taxonomy" id="269774"/>
    <lineage>
        <taxon>Bacteria</taxon>
        <taxon>Bacillati</taxon>
        <taxon>Bacillota</taxon>
        <taxon>Bacilli</taxon>
        <taxon>Lactobacillales</taxon>
        <taxon>Carnobacteriaceae</taxon>
        <taxon>Atopococcus</taxon>
    </lineage>
</organism>
<reference evidence="11" key="1">
    <citation type="submission" date="2023-07" db="EMBL/GenBank/DDBJ databases">
        <title>Between Cages and Wild: Unraveling the Impact of Captivity on Animal Microbiomes and Antimicrobial Resistance.</title>
        <authorList>
            <person name="Schmartz G.P."/>
            <person name="Rehner J."/>
            <person name="Schuff M.J."/>
            <person name="Becker S.L."/>
            <person name="Kravczyk M."/>
            <person name="Gurevich A."/>
            <person name="Francke R."/>
            <person name="Mueller R."/>
            <person name="Keller V."/>
            <person name="Keller A."/>
        </authorList>
    </citation>
    <scope>NUCLEOTIDE SEQUENCE</scope>
    <source>
        <strain evidence="11">S39M_St_73</strain>
    </source>
</reference>